<gene>
    <name evidence="1" type="ORF">CARN2_0221</name>
</gene>
<dbReference type="AlphaFoldDB" id="E6PVU0"/>
<organism evidence="1">
    <name type="scientific">mine drainage metagenome</name>
    <dbReference type="NCBI Taxonomy" id="410659"/>
    <lineage>
        <taxon>unclassified sequences</taxon>
        <taxon>metagenomes</taxon>
        <taxon>ecological metagenomes</taxon>
    </lineage>
</organism>
<accession>E6PVU0</accession>
<dbReference type="EMBL" id="CABM01000065">
    <property type="protein sequence ID" value="CBH99047.1"/>
    <property type="molecule type" value="Genomic_DNA"/>
</dbReference>
<evidence type="ECO:0000313" key="1">
    <source>
        <dbReference type="EMBL" id="CBH99047.1"/>
    </source>
</evidence>
<reference evidence="1" key="1">
    <citation type="submission" date="2009-10" db="EMBL/GenBank/DDBJ databases">
        <title>Diversity of trophic interactions inside an arsenic-rich microbial ecosystem.</title>
        <authorList>
            <person name="Bertin P.N."/>
            <person name="Heinrich-Salmeron A."/>
            <person name="Pelletier E."/>
            <person name="Goulhen-Chollet F."/>
            <person name="Arsene-Ploetze F."/>
            <person name="Gallien S."/>
            <person name="Calteau A."/>
            <person name="Vallenet D."/>
            <person name="Casiot C."/>
            <person name="Chane-Woon-Ming B."/>
            <person name="Giloteaux L."/>
            <person name="Barakat M."/>
            <person name="Bonnefoy V."/>
            <person name="Bruneel O."/>
            <person name="Chandler M."/>
            <person name="Cleiss J."/>
            <person name="Duran R."/>
            <person name="Elbaz-Poulichet F."/>
            <person name="Fonknechten N."/>
            <person name="Lauga B."/>
            <person name="Mornico D."/>
            <person name="Ortet P."/>
            <person name="Schaeffer C."/>
            <person name="Siguier P."/>
            <person name="Alexander Thil Smith A."/>
            <person name="Van Dorsselaer A."/>
            <person name="Weissenbach J."/>
            <person name="Medigue C."/>
            <person name="Le Paslier D."/>
        </authorList>
    </citation>
    <scope>NUCLEOTIDE SEQUENCE</scope>
</reference>
<protein>
    <submittedName>
        <fullName evidence="1">Uncharacterized protein</fullName>
    </submittedName>
</protein>
<sequence>MTGHKWSSLGWPAGFSALPLDGNQIGLLENGEMFRDSLATHGKALAKFTQILTIFAMQAVQ</sequence>
<comment type="caution">
    <text evidence="1">The sequence shown here is derived from an EMBL/GenBank/DDBJ whole genome shotgun (WGS) entry which is preliminary data.</text>
</comment>
<proteinExistence type="predicted"/>
<name>E6PVU0_9ZZZZ</name>